<evidence type="ECO:0000313" key="1">
    <source>
        <dbReference type="EMBL" id="GGA94078.1"/>
    </source>
</evidence>
<reference evidence="1" key="2">
    <citation type="submission" date="2020-09" db="EMBL/GenBank/DDBJ databases">
        <authorList>
            <person name="Sun Q."/>
            <person name="Zhou Y."/>
        </authorList>
    </citation>
    <scope>NUCLEOTIDE SEQUENCE</scope>
    <source>
        <strain evidence="1">CGMCC 1.15448</strain>
    </source>
</reference>
<proteinExistence type="predicted"/>
<protein>
    <submittedName>
        <fullName evidence="1">Uncharacterized protein</fullName>
    </submittedName>
</protein>
<dbReference type="Pfam" id="PF22028">
    <property type="entry name" value="DUF6934"/>
    <property type="match status" value="1"/>
</dbReference>
<dbReference type="RefSeq" id="WP_188930562.1">
    <property type="nucleotide sequence ID" value="NZ_BMJC01000002.1"/>
</dbReference>
<organism evidence="1 2">
    <name type="scientific">Puia dinghuensis</name>
    <dbReference type="NCBI Taxonomy" id="1792502"/>
    <lineage>
        <taxon>Bacteria</taxon>
        <taxon>Pseudomonadati</taxon>
        <taxon>Bacteroidota</taxon>
        <taxon>Chitinophagia</taxon>
        <taxon>Chitinophagales</taxon>
        <taxon>Chitinophagaceae</taxon>
        <taxon>Puia</taxon>
    </lineage>
</organism>
<sequence length="150" mass="17285">MAHVPYPYKQVRSTRYTFFSLGKTRIEKVVEFVPYGIRNVINLGFGDLRSDGTIDDVINSNNGDIAKVLATVIEILRHFTSQHPDAVIYFEGSTKKRNRFYSRILKTYYSVFSKEFILLAIKEGAEDSQLITFDPTKNTEYSAFLIKRIV</sequence>
<reference evidence="1" key="1">
    <citation type="journal article" date="2014" name="Int. J. Syst. Evol. Microbiol.">
        <title>Complete genome sequence of Corynebacterium casei LMG S-19264T (=DSM 44701T), isolated from a smear-ripened cheese.</title>
        <authorList>
            <consortium name="US DOE Joint Genome Institute (JGI-PGF)"/>
            <person name="Walter F."/>
            <person name="Albersmeier A."/>
            <person name="Kalinowski J."/>
            <person name="Ruckert C."/>
        </authorList>
    </citation>
    <scope>NUCLEOTIDE SEQUENCE</scope>
    <source>
        <strain evidence="1">CGMCC 1.15448</strain>
    </source>
</reference>
<gene>
    <name evidence="1" type="ORF">GCM10011511_16740</name>
</gene>
<dbReference type="EMBL" id="BMJC01000002">
    <property type="protein sequence ID" value="GGA94078.1"/>
    <property type="molecule type" value="Genomic_DNA"/>
</dbReference>
<comment type="caution">
    <text evidence="1">The sequence shown here is derived from an EMBL/GenBank/DDBJ whole genome shotgun (WGS) entry which is preliminary data.</text>
</comment>
<dbReference type="Proteomes" id="UP000607559">
    <property type="component" value="Unassembled WGS sequence"/>
</dbReference>
<dbReference type="InterPro" id="IPR053865">
    <property type="entry name" value="DUF6934"/>
</dbReference>
<dbReference type="AlphaFoldDB" id="A0A8J2UBW7"/>
<evidence type="ECO:0000313" key="2">
    <source>
        <dbReference type="Proteomes" id="UP000607559"/>
    </source>
</evidence>
<name>A0A8J2UBW7_9BACT</name>
<keyword evidence="2" id="KW-1185">Reference proteome</keyword>
<accession>A0A8J2UBW7</accession>